<proteinExistence type="predicted"/>
<evidence type="ECO:0000313" key="2">
    <source>
        <dbReference type="WBParaSite" id="SMTH1_49180.1"/>
    </source>
</evidence>
<sequence>MQRDDCKKWYQKMCTCLSPMAYKRCSKPNSHWLCMFCCTDKKVLIQEAMGLLALAYKKNDDTCADNTGTDSDGCVSVVPAVTRRLKQPTLTDTKVRSPLTLTRGVIPPGTDIDNNAPLVGTDELDKTITVPNSSNVLRDEK</sequence>
<dbReference type="Proteomes" id="UP000050791">
    <property type="component" value="Unassembled WGS sequence"/>
</dbReference>
<organism evidence="1 2">
    <name type="scientific">Schistosoma mattheei</name>
    <dbReference type="NCBI Taxonomy" id="31246"/>
    <lineage>
        <taxon>Eukaryota</taxon>
        <taxon>Metazoa</taxon>
        <taxon>Spiralia</taxon>
        <taxon>Lophotrochozoa</taxon>
        <taxon>Platyhelminthes</taxon>
        <taxon>Trematoda</taxon>
        <taxon>Digenea</taxon>
        <taxon>Strigeidida</taxon>
        <taxon>Schistosomatoidea</taxon>
        <taxon>Schistosomatidae</taxon>
        <taxon>Schistosoma</taxon>
    </lineage>
</organism>
<reference evidence="2" key="1">
    <citation type="submission" date="2023-11" db="UniProtKB">
        <authorList>
            <consortium name="WormBaseParasite"/>
        </authorList>
    </citation>
    <scope>IDENTIFICATION</scope>
</reference>
<accession>A0AA85BDM0</accession>
<evidence type="ECO:0000313" key="1">
    <source>
        <dbReference type="Proteomes" id="UP000050791"/>
    </source>
</evidence>
<dbReference type="AlphaFoldDB" id="A0AA85BDM0"/>
<name>A0AA85BDM0_9TREM</name>
<dbReference type="WBParaSite" id="SMTH1_49180.1">
    <property type="protein sequence ID" value="SMTH1_49180.1"/>
    <property type="gene ID" value="SMTH1_49180"/>
</dbReference>
<protein>
    <submittedName>
        <fullName evidence="2">Uncharacterized protein</fullName>
    </submittedName>
</protein>